<dbReference type="InterPro" id="IPR007560">
    <property type="entry name" value="Restrct_endonuc_IV_Mrr"/>
</dbReference>
<keyword evidence="7" id="KW-0540">Nuclease</keyword>
<evidence type="ECO:0000256" key="2">
    <source>
        <dbReference type="ARBA" id="ARBA00022603"/>
    </source>
</evidence>
<evidence type="ECO:0000259" key="6">
    <source>
        <dbReference type="Pfam" id="PF04471"/>
    </source>
</evidence>
<feature type="domain" description="Restriction endonuclease type IV Mrr" evidence="6">
    <location>
        <begin position="659"/>
        <end position="771"/>
    </location>
</feature>
<comment type="caution">
    <text evidence="7">The sequence shown here is derived from an EMBL/GenBank/DDBJ whole genome shotgun (WGS) entry which is preliminary data.</text>
</comment>
<gene>
    <name evidence="7" type="ORF">NK118_08320</name>
</gene>
<dbReference type="Gene3D" id="3.40.50.150">
    <property type="entry name" value="Vaccinia Virus protein VP39"/>
    <property type="match status" value="2"/>
</dbReference>
<keyword evidence="4" id="KW-0680">Restriction system</keyword>
<evidence type="ECO:0000256" key="3">
    <source>
        <dbReference type="ARBA" id="ARBA00022679"/>
    </source>
</evidence>
<dbReference type="Pfam" id="PF04471">
    <property type="entry name" value="Mrr_cat"/>
    <property type="match status" value="1"/>
</dbReference>
<name>A0ABT1EIF5_9FIRM</name>
<dbReference type="SUPFAM" id="SSF53335">
    <property type="entry name" value="S-adenosyl-L-methionine-dependent methyltransferases"/>
    <property type="match status" value="2"/>
</dbReference>
<keyword evidence="2" id="KW-0489">Methyltransferase</keyword>
<evidence type="ECO:0000256" key="1">
    <source>
        <dbReference type="ARBA" id="ARBA00006594"/>
    </source>
</evidence>
<keyword evidence="8" id="KW-1185">Reference proteome</keyword>
<dbReference type="PANTHER" id="PTHR30015">
    <property type="entry name" value="MRR RESTRICTION SYSTEM PROTEIN"/>
    <property type="match status" value="1"/>
</dbReference>
<feature type="domain" description="DNA methylase N-4/N-6" evidence="5">
    <location>
        <begin position="22"/>
        <end position="92"/>
    </location>
</feature>
<dbReference type="InterPro" id="IPR029063">
    <property type="entry name" value="SAM-dependent_MTases_sf"/>
</dbReference>
<comment type="similarity">
    <text evidence="1">Belongs to the N(4)/N(6)-methyltransferase family.</text>
</comment>
<dbReference type="EMBL" id="JAMZFV010000011">
    <property type="protein sequence ID" value="MCP1110254.1"/>
    <property type="molecule type" value="Genomic_DNA"/>
</dbReference>
<dbReference type="PROSITE" id="PS00092">
    <property type="entry name" value="N6_MTASE"/>
    <property type="match status" value="1"/>
</dbReference>
<dbReference type="EC" id="3.1.21.-" evidence="7"/>
<dbReference type="RefSeq" id="WP_262069135.1">
    <property type="nucleotide sequence ID" value="NZ_JAMXOC010000011.1"/>
</dbReference>
<keyword evidence="3" id="KW-0808">Transferase</keyword>
<dbReference type="GO" id="GO:0016787">
    <property type="term" value="F:hydrolase activity"/>
    <property type="evidence" value="ECO:0007669"/>
    <property type="project" value="UniProtKB-KW"/>
</dbReference>
<evidence type="ECO:0000313" key="7">
    <source>
        <dbReference type="EMBL" id="MCP1110254.1"/>
    </source>
</evidence>
<proteinExistence type="inferred from homology"/>
<evidence type="ECO:0000256" key="4">
    <source>
        <dbReference type="ARBA" id="ARBA00022747"/>
    </source>
</evidence>
<reference evidence="7 8" key="1">
    <citation type="journal article" date="2022" name="Genome Biol. Evol.">
        <title>Host diet, physiology and behaviors set the stage for Lachnospiraceae cladogenesis.</title>
        <authorList>
            <person name="Vera-Ponce De Leon A."/>
            <person name="Schneider M."/>
            <person name="Jahnes B.C."/>
            <person name="Sadowski V."/>
            <person name="Camuy-Velez L.A."/>
            <person name="Duan J."/>
            <person name="Sabree Z.L."/>
        </authorList>
    </citation>
    <scope>NUCLEOTIDE SEQUENCE [LARGE SCALE GENOMIC DNA]</scope>
    <source>
        <strain evidence="7 8">PAL227</strain>
    </source>
</reference>
<evidence type="ECO:0000313" key="8">
    <source>
        <dbReference type="Proteomes" id="UP001523565"/>
    </source>
</evidence>
<dbReference type="InterPro" id="IPR011856">
    <property type="entry name" value="tRNA_endonuc-like_dom_sf"/>
</dbReference>
<dbReference type="Proteomes" id="UP001523565">
    <property type="component" value="Unassembled WGS sequence"/>
</dbReference>
<accession>A0ABT1EIF5</accession>
<dbReference type="PANTHER" id="PTHR30015:SF7">
    <property type="entry name" value="TYPE IV METHYL-DIRECTED RESTRICTION ENZYME ECOKMRR"/>
    <property type="match status" value="1"/>
</dbReference>
<dbReference type="InterPro" id="IPR002052">
    <property type="entry name" value="DNA_methylase_N6_adenine_CS"/>
</dbReference>
<dbReference type="Pfam" id="PF01555">
    <property type="entry name" value="N6_N4_Mtase"/>
    <property type="match status" value="1"/>
</dbReference>
<organism evidence="7 8">
    <name type="scientific">Ohessyouella blattaphilus</name>
    <dbReference type="NCBI Taxonomy" id="2949333"/>
    <lineage>
        <taxon>Bacteria</taxon>
        <taxon>Bacillati</taxon>
        <taxon>Bacillota</taxon>
        <taxon>Clostridia</taxon>
        <taxon>Lachnospirales</taxon>
        <taxon>Lachnospiraceae</taxon>
        <taxon>Ohessyouella</taxon>
    </lineage>
</organism>
<protein>
    <submittedName>
        <fullName evidence="7">Restriction endonuclease</fullName>
        <ecNumber evidence="7">3.1.21.-</ecNumber>
    </submittedName>
</protein>
<dbReference type="Gene3D" id="3.40.1350.10">
    <property type="match status" value="1"/>
</dbReference>
<dbReference type="InterPro" id="IPR002941">
    <property type="entry name" value="DNA_methylase_N4/N6"/>
</dbReference>
<dbReference type="GO" id="GO:0004519">
    <property type="term" value="F:endonuclease activity"/>
    <property type="evidence" value="ECO:0007669"/>
    <property type="project" value="UniProtKB-KW"/>
</dbReference>
<dbReference type="InterPro" id="IPR052906">
    <property type="entry name" value="Type_IV_Methyl-Rstrct_Enzyme"/>
</dbReference>
<keyword evidence="7" id="KW-0378">Hydrolase</keyword>
<sequence length="782" mass="91007">MYWLLDYTHQEDLRQKIIKLQTEIMQPRKREQSEQIFPFIGRKSRAIAAAIIENLTETGATVCDPFCGSGTFVYAAQDCNRNIEANEWEPYAYRMATAPFKGALTEAEYHNGLQQLLSDINPIMNKIYMTKCPKCEKELLFDALFFDRDPEEYYHPMKHERMGKVNGENVIFRQKYRCSCGCTEKHYDDFDEKIRQSLHSIQVEFPDATLIENSRLNFTAPTYTKYKNLFSTRQKIALVCLHNGIQRLPENIRDFFEDAFISIIHLGKYTDYRSKSQDNHCPENRLKETNLLHRYLEKIKARRTYILAQQFKLKNTSINCKDFREFFSKIADGTVDLVLTDPPYGDNAQYFEHAQRVHPFLSYDLSKDVVRLNKEVVISNARKRSNKHNKVQFLDDIETLIIESARVVKKHGFVVLYFRPEQSDWISDLNKLKHFGRKHGMEPIISIPVDTSDPSMRVIASAAWTFKNDVCFVFLKLDDNERRWYEGDLDVDELIYLAASKAATDLGNPFTIVRFNQEMQSQLRSVGLIKLMGSQYTNKIKSTLARYTYHDGAQYRLTGISPYDYMNKDMNAEIRLREFVPVVIEELTEGGRGFRFEEYVIHLATFMENGSREIIEKLHTSNRLIPELLTTYTYEDREQGKFYVKEPVPSYSVSGRINLRTMDPSDFEKLIADYFLKRGFVEAKVIGQACDRGVDILATNADGELELIQCKRYREGNNIGSTPIQRVDSYMRSRNAKKAWVVTTSNFTKEGRDEARITQVILVNGKDLIKSLELYYPGVYTL</sequence>
<dbReference type="SUPFAM" id="SSF52980">
    <property type="entry name" value="Restriction endonuclease-like"/>
    <property type="match status" value="1"/>
</dbReference>
<evidence type="ECO:0000259" key="5">
    <source>
        <dbReference type="Pfam" id="PF01555"/>
    </source>
</evidence>
<dbReference type="InterPro" id="IPR011335">
    <property type="entry name" value="Restrct_endonuc-II-like"/>
</dbReference>
<keyword evidence="7" id="KW-0255">Endonuclease</keyword>